<organism evidence="1 2">
    <name type="scientific">Rosa chinensis</name>
    <name type="common">China rose</name>
    <dbReference type="NCBI Taxonomy" id="74649"/>
    <lineage>
        <taxon>Eukaryota</taxon>
        <taxon>Viridiplantae</taxon>
        <taxon>Streptophyta</taxon>
        <taxon>Embryophyta</taxon>
        <taxon>Tracheophyta</taxon>
        <taxon>Spermatophyta</taxon>
        <taxon>Magnoliopsida</taxon>
        <taxon>eudicotyledons</taxon>
        <taxon>Gunneridae</taxon>
        <taxon>Pentapetalae</taxon>
        <taxon>rosids</taxon>
        <taxon>fabids</taxon>
        <taxon>Rosales</taxon>
        <taxon>Rosaceae</taxon>
        <taxon>Rosoideae</taxon>
        <taxon>Rosoideae incertae sedis</taxon>
        <taxon>Rosa</taxon>
    </lineage>
</organism>
<evidence type="ECO:0000313" key="1">
    <source>
        <dbReference type="EMBL" id="PRQ60402.1"/>
    </source>
</evidence>
<name>A0A2P6SP15_ROSCH</name>
<sequence>MVLYDHREFGTFFPIGTSLCSALELLSVMEALSSVVMTRFYPLRNNGATGNTGGENEIVTGRSFVGHGLREGLVDNVKEEDNSWNVRSKWKQDQEKLQFNLSDKMINLCYGCRSHARRFEY</sequence>
<protein>
    <submittedName>
        <fullName evidence="1">Uncharacterized protein</fullName>
    </submittedName>
</protein>
<dbReference type="Gramene" id="PRQ60402">
    <property type="protein sequence ID" value="PRQ60402"/>
    <property type="gene ID" value="RchiOBHm_Chr1g0380781"/>
</dbReference>
<keyword evidence="2" id="KW-1185">Reference proteome</keyword>
<evidence type="ECO:0000313" key="2">
    <source>
        <dbReference type="Proteomes" id="UP000238479"/>
    </source>
</evidence>
<dbReference type="AlphaFoldDB" id="A0A2P6SP15"/>
<dbReference type="Proteomes" id="UP000238479">
    <property type="component" value="Chromosome 1"/>
</dbReference>
<reference evidence="1 2" key="1">
    <citation type="journal article" date="2018" name="Nat. Genet.">
        <title>The Rosa genome provides new insights in the design of modern roses.</title>
        <authorList>
            <person name="Bendahmane M."/>
        </authorList>
    </citation>
    <scope>NUCLEOTIDE SEQUENCE [LARGE SCALE GENOMIC DNA]</scope>
    <source>
        <strain evidence="2">cv. Old Blush</strain>
    </source>
</reference>
<accession>A0A2P6SP15</accession>
<proteinExistence type="predicted"/>
<comment type="caution">
    <text evidence="1">The sequence shown here is derived from an EMBL/GenBank/DDBJ whole genome shotgun (WGS) entry which is preliminary data.</text>
</comment>
<gene>
    <name evidence="1" type="ORF">RchiOBHm_Chr1g0380781</name>
</gene>
<dbReference type="EMBL" id="PDCK01000039">
    <property type="protein sequence ID" value="PRQ60402.1"/>
    <property type="molecule type" value="Genomic_DNA"/>
</dbReference>